<dbReference type="InterPro" id="IPR039853">
    <property type="entry name" value="Pinin"/>
</dbReference>
<dbReference type="AlphaFoldDB" id="A0A7N4P7L3"/>
<dbReference type="PANTHER" id="PTHR12707">
    <property type="entry name" value="PINN"/>
    <property type="match status" value="1"/>
</dbReference>
<sequence length="176" mass="19868">MAVTVRTLQEQLEKAKESLKNVDKNIRKLTGQDPNDVRPIQARLLALSGPDGSRGCGSLLLRRGFSDSGGGPPAKQRDLEGAVSRLGGERRTRKESRQESDAEDDDVKKPALQGALWEEAHKPSRRGKRDLLHLPSWCWLRLKKAEAEAKDKPARALRTKERDRLLKKLTGLYWRQ</sequence>
<dbReference type="Ensembl" id="ENSSHAT00000050703.1">
    <property type="protein sequence ID" value="ENSSHAP00000033496.1"/>
    <property type="gene ID" value="ENSSHAG00000022714.1"/>
</dbReference>
<reference evidence="4" key="2">
    <citation type="submission" date="2025-08" db="UniProtKB">
        <authorList>
            <consortium name="Ensembl"/>
        </authorList>
    </citation>
    <scope>IDENTIFICATION</scope>
</reference>
<organism evidence="4 5">
    <name type="scientific">Sarcophilus harrisii</name>
    <name type="common">Tasmanian devil</name>
    <name type="synonym">Sarcophilus laniarius</name>
    <dbReference type="NCBI Taxonomy" id="9305"/>
    <lineage>
        <taxon>Eukaryota</taxon>
        <taxon>Metazoa</taxon>
        <taxon>Chordata</taxon>
        <taxon>Craniata</taxon>
        <taxon>Vertebrata</taxon>
        <taxon>Euteleostomi</taxon>
        <taxon>Mammalia</taxon>
        <taxon>Metatheria</taxon>
        <taxon>Dasyuromorphia</taxon>
        <taxon>Dasyuridae</taxon>
        <taxon>Sarcophilus</taxon>
    </lineage>
</organism>
<protein>
    <recommendedName>
        <fullName evidence="3">Pinin/SDK domain-containing protein</fullName>
    </recommendedName>
</protein>
<feature type="compositionally biased region" description="Basic and acidic residues" evidence="2">
    <location>
        <begin position="87"/>
        <end position="100"/>
    </location>
</feature>
<evidence type="ECO:0000256" key="1">
    <source>
        <dbReference type="SAM" id="Coils"/>
    </source>
</evidence>
<evidence type="ECO:0000259" key="3">
    <source>
        <dbReference type="Pfam" id="PF04697"/>
    </source>
</evidence>
<feature type="region of interest" description="Disordered" evidence="2">
    <location>
        <begin position="63"/>
        <end position="125"/>
    </location>
</feature>
<evidence type="ECO:0000313" key="4">
    <source>
        <dbReference type="Ensembl" id="ENSSHAP00000033496.1"/>
    </source>
</evidence>
<dbReference type="InterPro" id="IPR006787">
    <property type="entry name" value="Pinin_SDK_N"/>
</dbReference>
<dbReference type="Proteomes" id="UP000007648">
    <property type="component" value="Unassembled WGS sequence"/>
</dbReference>
<dbReference type="Pfam" id="PF04697">
    <property type="entry name" value="Pinin_SDK_N"/>
    <property type="match status" value="1"/>
</dbReference>
<accession>A0A7N4P7L3</accession>
<dbReference type="PANTHER" id="PTHR12707:SF0">
    <property type="entry name" value="PININ"/>
    <property type="match status" value="1"/>
</dbReference>
<feature type="domain" description="Pinin/SDK" evidence="3">
    <location>
        <begin position="1"/>
        <end position="132"/>
    </location>
</feature>
<keyword evidence="1" id="KW-0175">Coiled coil</keyword>
<dbReference type="InParanoid" id="A0A7N4P7L3"/>
<reference evidence="4" key="3">
    <citation type="submission" date="2025-09" db="UniProtKB">
        <authorList>
            <consortium name="Ensembl"/>
        </authorList>
    </citation>
    <scope>IDENTIFICATION</scope>
</reference>
<reference evidence="4 5" key="1">
    <citation type="journal article" date="2011" name="Proc. Natl. Acad. Sci. U.S.A.">
        <title>Genetic diversity and population structure of the endangered marsupial Sarcophilus harrisii (Tasmanian devil).</title>
        <authorList>
            <person name="Miller W."/>
            <person name="Hayes V.M."/>
            <person name="Ratan A."/>
            <person name="Petersen D.C."/>
            <person name="Wittekindt N.E."/>
            <person name="Miller J."/>
            <person name="Walenz B."/>
            <person name="Knight J."/>
            <person name="Qi J."/>
            <person name="Zhao F."/>
            <person name="Wang Q."/>
            <person name="Bedoya-Reina O.C."/>
            <person name="Katiyar N."/>
            <person name="Tomsho L.P."/>
            <person name="Kasson L.M."/>
            <person name="Hardie R.A."/>
            <person name="Woodbridge P."/>
            <person name="Tindall E.A."/>
            <person name="Bertelsen M.F."/>
            <person name="Dixon D."/>
            <person name="Pyecroft S."/>
            <person name="Helgen K.M."/>
            <person name="Lesk A.M."/>
            <person name="Pringle T.H."/>
            <person name="Patterson N."/>
            <person name="Zhang Y."/>
            <person name="Kreiss A."/>
            <person name="Woods G.M."/>
            <person name="Jones M.E."/>
            <person name="Schuster S.C."/>
        </authorList>
    </citation>
    <scope>NUCLEOTIDE SEQUENCE [LARGE SCALE GENOMIC DNA]</scope>
</reference>
<keyword evidence="5" id="KW-1185">Reference proteome</keyword>
<feature type="coiled-coil region" evidence="1">
    <location>
        <begin position="5"/>
        <end position="32"/>
    </location>
</feature>
<dbReference type="GeneTree" id="ENSGT00730000111160"/>
<evidence type="ECO:0000256" key="2">
    <source>
        <dbReference type="SAM" id="MobiDB-lite"/>
    </source>
</evidence>
<proteinExistence type="predicted"/>
<name>A0A7N4P7L3_SARHA</name>
<dbReference type="GO" id="GO:0071013">
    <property type="term" value="C:catalytic step 2 spliceosome"/>
    <property type="evidence" value="ECO:0007669"/>
    <property type="project" value="TreeGrafter"/>
</dbReference>
<evidence type="ECO:0000313" key="5">
    <source>
        <dbReference type="Proteomes" id="UP000007648"/>
    </source>
</evidence>